<dbReference type="InterPro" id="IPR036662">
    <property type="entry name" value="PTS_EIIA_man-typ_sf"/>
</dbReference>
<dbReference type="PANTHER" id="PTHR33799">
    <property type="entry name" value="PTS PERMEASE-RELATED-RELATED"/>
    <property type="match status" value="1"/>
</dbReference>
<dbReference type="SUPFAM" id="SSF53062">
    <property type="entry name" value="PTS system fructose IIA component-like"/>
    <property type="match status" value="1"/>
</dbReference>
<evidence type="ECO:0000313" key="10">
    <source>
        <dbReference type="EMBL" id="MBB5182794.1"/>
    </source>
</evidence>
<dbReference type="InterPro" id="IPR004701">
    <property type="entry name" value="PTS_EIIA_man-typ"/>
</dbReference>
<evidence type="ECO:0000256" key="2">
    <source>
        <dbReference type="ARBA" id="ARBA00022448"/>
    </source>
</evidence>
<dbReference type="GO" id="GO:0016773">
    <property type="term" value="F:phosphotransferase activity, alcohol group as acceptor"/>
    <property type="evidence" value="ECO:0007669"/>
    <property type="project" value="InterPro"/>
</dbReference>
<evidence type="ECO:0000256" key="6">
    <source>
        <dbReference type="ARBA" id="ARBA00022679"/>
    </source>
</evidence>
<proteinExistence type="predicted"/>
<dbReference type="InterPro" id="IPR033887">
    <property type="entry name" value="PTS_IIA_man"/>
</dbReference>
<comment type="subcellular location">
    <subcellularLocation>
        <location evidence="1">Cytoplasm</location>
    </subcellularLocation>
</comment>
<evidence type="ECO:0000256" key="1">
    <source>
        <dbReference type="ARBA" id="ARBA00004496"/>
    </source>
</evidence>
<keyword evidence="6 10" id="KW-0808">Transferase</keyword>
<dbReference type="Pfam" id="PF03610">
    <property type="entry name" value="EIIA-man"/>
    <property type="match status" value="1"/>
</dbReference>
<dbReference type="InterPro" id="IPR051471">
    <property type="entry name" value="Bacterial_PTS_sugar_comp"/>
</dbReference>
<evidence type="ECO:0000256" key="7">
    <source>
        <dbReference type="ARBA" id="ARBA00022683"/>
    </source>
</evidence>
<evidence type="ECO:0000256" key="4">
    <source>
        <dbReference type="ARBA" id="ARBA00022553"/>
    </source>
</evidence>
<keyword evidence="11" id="KW-1185">Reference proteome</keyword>
<dbReference type="RefSeq" id="WP_183327741.1">
    <property type="nucleotide sequence ID" value="NZ_JACHHK010000002.1"/>
</dbReference>
<dbReference type="PANTHER" id="PTHR33799:SF1">
    <property type="entry name" value="PTS SYSTEM MANNOSE-SPECIFIC EIIAB COMPONENT-RELATED"/>
    <property type="match status" value="1"/>
</dbReference>
<dbReference type="NCBIfam" id="TIGR00824">
    <property type="entry name" value="EIIA-man"/>
    <property type="match status" value="1"/>
</dbReference>
<keyword evidence="8" id="KW-0418">Kinase</keyword>
<name>A0A7W8CYM1_9FIRM</name>
<dbReference type="PROSITE" id="PS51096">
    <property type="entry name" value="PTS_EIIA_TYPE_4"/>
    <property type="match status" value="1"/>
</dbReference>
<dbReference type="AlphaFoldDB" id="A0A7W8CYM1"/>
<keyword evidence="3" id="KW-0963">Cytoplasm</keyword>
<dbReference type="GO" id="GO:0016020">
    <property type="term" value="C:membrane"/>
    <property type="evidence" value="ECO:0007669"/>
    <property type="project" value="InterPro"/>
</dbReference>
<accession>A0A7W8CYM1</accession>
<dbReference type="InterPro" id="IPR013789">
    <property type="entry name" value="PTS_EIIA_man"/>
</dbReference>
<keyword evidence="5" id="KW-0762">Sugar transport</keyword>
<reference evidence="10 11" key="1">
    <citation type="submission" date="2020-08" db="EMBL/GenBank/DDBJ databases">
        <title>Genomic Encyclopedia of Type Strains, Phase IV (KMG-IV): sequencing the most valuable type-strain genomes for metagenomic binning, comparative biology and taxonomic classification.</title>
        <authorList>
            <person name="Goeker M."/>
        </authorList>
    </citation>
    <scope>NUCLEOTIDE SEQUENCE [LARGE SCALE GENOMIC DNA]</scope>
    <source>
        <strain evidence="10 11">DSM 25799</strain>
    </source>
</reference>
<evidence type="ECO:0000313" key="11">
    <source>
        <dbReference type="Proteomes" id="UP000539953"/>
    </source>
</evidence>
<dbReference type="EMBL" id="JACHHK010000002">
    <property type="protein sequence ID" value="MBB5182794.1"/>
    <property type="molecule type" value="Genomic_DNA"/>
</dbReference>
<comment type="caution">
    <text evidence="10">The sequence shown here is derived from an EMBL/GenBank/DDBJ whole genome shotgun (WGS) entry which is preliminary data.</text>
</comment>
<keyword evidence="4" id="KW-0597">Phosphoprotein</keyword>
<dbReference type="Proteomes" id="UP000539953">
    <property type="component" value="Unassembled WGS sequence"/>
</dbReference>
<protein>
    <submittedName>
        <fullName evidence="10">Mannose/fructose/sorbose-specific phosphotransferase system IIA component</fullName>
    </submittedName>
</protein>
<keyword evidence="2" id="KW-0813">Transport</keyword>
<keyword evidence="7" id="KW-0598">Phosphotransferase system</keyword>
<evidence type="ECO:0000256" key="8">
    <source>
        <dbReference type="ARBA" id="ARBA00022777"/>
    </source>
</evidence>
<organism evidence="10 11">
    <name type="scientific">Catenisphaera adipataccumulans</name>
    <dbReference type="NCBI Taxonomy" id="700500"/>
    <lineage>
        <taxon>Bacteria</taxon>
        <taxon>Bacillati</taxon>
        <taxon>Bacillota</taxon>
        <taxon>Erysipelotrichia</taxon>
        <taxon>Erysipelotrichales</taxon>
        <taxon>Erysipelotrichaceae</taxon>
        <taxon>Catenisphaera</taxon>
    </lineage>
</organism>
<evidence type="ECO:0000259" key="9">
    <source>
        <dbReference type="PROSITE" id="PS51096"/>
    </source>
</evidence>
<dbReference type="GO" id="GO:0005737">
    <property type="term" value="C:cytoplasm"/>
    <property type="evidence" value="ECO:0007669"/>
    <property type="project" value="UniProtKB-SubCell"/>
</dbReference>
<evidence type="ECO:0000256" key="5">
    <source>
        <dbReference type="ARBA" id="ARBA00022597"/>
    </source>
</evidence>
<sequence length="139" mass="15239">MTDVILVAHGRLAEAMKNSAEMIFGELKNVYPLQFLVGEGLDTVVDRITEQMKSVTSDSVVIITDIFSGTPFNAACAYSMAHPDQNVRVISGMSLPIVLEVAAMRQEHDADAIVNHVLEVGKDSIRTFDKSSIEEEEDL</sequence>
<dbReference type="Gene3D" id="3.40.50.510">
    <property type="entry name" value="Phosphotransferase system, mannose-type IIA component"/>
    <property type="match status" value="1"/>
</dbReference>
<dbReference type="GO" id="GO:0016301">
    <property type="term" value="F:kinase activity"/>
    <property type="evidence" value="ECO:0007669"/>
    <property type="project" value="UniProtKB-KW"/>
</dbReference>
<feature type="domain" description="PTS EIIA type-4" evidence="9">
    <location>
        <begin position="1"/>
        <end position="125"/>
    </location>
</feature>
<dbReference type="CDD" id="cd00006">
    <property type="entry name" value="PTS_IIA_man"/>
    <property type="match status" value="1"/>
</dbReference>
<dbReference type="GO" id="GO:0009401">
    <property type="term" value="P:phosphoenolpyruvate-dependent sugar phosphotransferase system"/>
    <property type="evidence" value="ECO:0007669"/>
    <property type="project" value="UniProtKB-KW"/>
</dbReference>
<evidence type="ECO:0000256" key="3">
    <source>
        <dbReference type="ARBA" id="ARBA00022490"/>
    </source>
</evidence>
<gene>
    <name evidence="10" type="ORF">HNQ47_000813</name>
</gene>